<feature type="signal peptide" evidence="1">
    <location>
        <begin position="1"/>
        <end position="22"/>
    </location>
</feature>
<evidence type="ECO:0000256" key="1">
    <source>
        <dbReference type="SAM" id="SignalP"/>
    </source>
</evidence>
<keyword evidence="1" id="KW-0732">Signal</keyword>
<feature type="chain" id="PRO_5046581205" description="DUF2846 domain-containing protein" evidence="1">
    <location>
        <begin position="23"/>
        <end position="184"/>
    </location>
</feature>
<dbReference type="Proteomes" id="UP000600799">
    <property type="component" value="Unassembled WGS sequence"/>
</dbReference>
<evidence type="ECO:0000313" key="2">
    <source>
        <dbReference type="EMBL" id="MBF9151783.1"/>
    </source>
</evidence>
<evidence type="ECO:0000313" key="3">
    <source>
        <dbReference type="Proteomes" id="UP000600799"/>
    </source>
</evidence>
<reference evidence="2 3" key="1">
    <citation type="submission" date="2020-11" db="EMBL/GenBank/DDBJ databases">
        <title>The genome sequence of Novosphingobium sp. 1Y9A.</title>
        <authorList>
            <person name="Liu Y."/>
        </authorList>
    </citation>
    <scope>NUCLEOTIDE SEQUENCE [LARGE SCALE GENOMIC DNA]</scope>
    <source>
        <strain evidence="2 3">1Y9A</strain>
    </source>
</reference>
<dbReference type="RefSeq" id="WP_196276109.1">
    <property type="nucleotide sequence ID" value="NZ_JADQDC010000008.1"/>
</dbReference>
<protein>
    <recommendedName>
        <fullName evidence="4">DUF2846 domain-containing protein</fullName>
    </recommendedName>
</protein>
<keyword evidence="3" id="KW-1185">Reference proteome</keyword>
<proteinExistence type="predicted"/>
<evidence type="ECO:0008006" key="4">
    <source>
        <dbReference type="Google" id="ProtNLM"/>
    </source>
</evidence>
<organism evidence="2 3">
    <name type="scientific">Novosphingobium jiangmenense</name>
    <dbReference type="NCBI Taxonomy" id="2791981"/>
    <lineage>
        <taxon>Bacteria</taxon>
        <taxon>Pseudomonadati</taxon>
        <taxon>Pseudomonadota</taxon>
        <taxon>Alphaproteobacteria</taxon>
        <taxon>Sphingomonadales</taxon>
        <taxon>Sphingomonadaceae</taxon>
        <taxon>Novosphingobium</taxon>
    </lineage>
</organism>
<name>A0ABS0HHZ8_9SPHN</name>
<dbReference type="EMBL" id="JADQDC010000008">
    <property type="protein sequence ID" value="MBF9151783.1"/>
    <property type="molecule type" value="Genomic_DNA"/>
</dbReference>
<gene>
    <name evidence="2" type="ORF">I2488_12280</name>
</gene>
<accession>A0ABS0HHZ8</accession>
<comment type="caution">
    <text evidence="2">The sequence shown here is derived from an EMBL/GenBank/DDBJ whole genome shotgun (WGS) entry which is preliminary data.</text>
</comment>
<sequence length="184" mass="18763">MFRKTAISLALAASTLTSPVLAADKSDAPAAPIAIPAPPAGKGQVVFFRPGGMGFAVGCSVNEKGQKVSSLGAGRYFVMVTEPGRHEFTVKSEAKDVLALEVEADETQYATCRIKMGIMVGRPDLAPSTEADFRKNNKLKLVDADDMGPGEGALRPDQLAAALAASAPAPAAAAAPAEAPAAAN</sequence>